<dbReference type="InterPro" id="IPR004167">
    <property type="entry name" value="PSBD"/>
</dbReference>
<comment type="catalytic activity">
    <reaction evidence="8 9">
        <text>N(6)-[(R)-dihydrolipoyl]-L-lysyl-[protein] + acetyl-CoA = N(6)-[(R)-S(8)-acetyldihydrolipoyl]-L-lysyl-[protein] + CoA</text>
        <dbReference type="Rhea" id="RHEA:17017"/>
        <dbReference type="Rhea" id="RHEA-COMP:10475"/>
        <dbReference type="Rhea" id="RHEA-COMP:10478"/>
        <dbReference type="ChEBI" id="CHEBI:57287"/>
        <dbReference type="ChEBI" id="CHEBI:57288"/>
        <dbReference type="ChEBI" id="CHEBI:83100"/>
        <dbReference type="ChEBI" id="CHEBI:83111"/>
        <dbReference type="EC" id="2.3.1.12"/>
    </reaction>
</comment>
<keyword evidence="12" id="KW-0670">Pyruvate</keyword>
<keyword evidence="6 9" id="KW-0012">Acyltransferase</keyword>
<dbReference type="AlphaFoldDB" id="A0A4V2G3G9"/>
<keyword evidence="5 9" id="KW-0450">Lipoyl</keyword>
<evidence type="ECO:0000259" key="11">
    <source>
        <dbReference type="PROSITE" id="PS51826"/>
    </source>
</evidence>
<dbReference type="OrthoDB" id="9805770at2"/>
<dbReference type="InterPro" id="IPR000089">
    <property type="entry name" value="Biotin_lipoyl"/>
</dbReference>
<dbReference type="GO" id="GO:0031405">
    <property type="term" value="F:lipoic acid binding"/>
    <property type="evidence" value="ECO:0007669"/>
    <property type="project" value="TreeGrafter"/>
</dbReference>
<name>A0A4V2G3G9_9GAMM</name>
<dbReference type="InterPro" id="IPR050743">
    <property type="entry name" value="2-oxoacid_DH_E2_comp"/>
</dbReference>
<dbReference type="NCBIfam" id="TIGR01348">
    <property type="entry name" value="PDHac_trf_long"/>
    <property type="match status" value="1"/>
</dbReference>
<dbReference type="InterPro" id="IPR003016">
    <property type="entry name" value="2-oxoA_DH_lipoyl-BS"/>
</dbReference>
<dbReference type="SUPFAM" id="SSF52777">
    <property type="entry name" value="CoA-dependent acyltransferases"/>
    <property type="match status" value="1"/>
</dbReference>
<dbReference type="Gene3D" id="3.30.559.10">
    <property type="entry name" value="Chloramphenicol acetyltransferase-like domain"/>
    <property type="match status" value="1"/>
</dbReference>
<evidence type="ECO:0000313" key="13">
    <source>
        <dbReference type="Proteomes" id="UP000292423"/>
    </source>
</evidence>
<dbReference type="EMBL" id="SHKX01000015">
    <property type="protein sequence ID" value="RZU36986.1"/>
    <property type="molecule type" value="Genomic_DNA"/>
</dbReference>
<gene>
    <name evidence="12" type="ORF">EV700_2850</name>
</gene>
<accession>A0A4V2G3G9</accession>
<comment type="cofactor">
    <cofactor evidence="9">
        <name>(R)-lipoate</name>
        <dbReference type="ChEBI" id="CHEBI:83088"/>
    </cofactor>
    <text evidence="9">Binds 1 lipoyl cofactor covalently.</text>
</comment>
<keyword evidence="4" id="KW-0677">Repeat</keyword>
<evidence type="ECO:0000256" key="7">
    <source>
        <dbReference type="ARBA" id="ARBA00025211"/>
    </source>
</evidence>
<dbReference type="GO" id="GO:0005737">
    <property type="term" value="C:cytoplasm"/>
    <property type="evidence" value="ECO:0007669"/>
    <property type="project" value="TreeGrafter"/>
</dbReference>
<evidence type="ECO:0000256" key="2">
    <source>
        <dbReference type="ARBA" id="ARBA00011484"/>
    </source>
</evidence>
<dbReference type="PANTHER" id="PTHR43178">
    <property type="entry name" value="DIHYDROLIPOAMIDE ACETYLTRANSFERASE COMPONENT OF PYRUVATE DEHYDROGENASE COMPLEX"/>
    <property type="match status" value="1"/>
</dbReference>
<comment type="function">
    <text evidence="7">The pyruvate dehydrogenase complex catalyzes the overall conversion of pyruvate to acetyl-CoA and CO(2). It contains multiple copies of three enzymatic components: pyruvate dehydrogenase (E1), dihydrolipoamide acetyltransferase (E2) and lipoamide dehydrogenase (E3).</text>
</comment>
<evidence type="ECO:0000256" key="4">
    <source>
        <dbReference type="ARBA" id="ARBA00022737"/>
    </source>
</evidence>
<dbReference type="CDD" id="cd06849">
    <property type="entry name" value="lipoyl_domain"/>
    <property type="match status" value="1"/>
</dbReference>
<dbReference type="EC" id="2.3.1.12" evidence="9"/>
<evidence type="ECO:0000313" key="12">
    <source>
        <dbReference type="EMBL" id="RZU36986.1"/>
    </source>
</evidence>
<comment type="caution">
    <text evidence="12">The sequence shown here is derived from an EMBL/GenBank/DDBJ whole genome shotgun (WGS) entry which is preliminary data.</text>
</comment>
<keyword evidence="13" id="KW-1185">Reference proteome</keyword>
<protein>
    <recommendedName>
        <fullName evidence="9">Acetyltransferase component of pyruvate dehydrogenase complex</fullName>
        <ecNumber evidence="9">2.3.1.12</ecNumber>
    </recommendedName>
</protein>
<dbReference type="InterPro" id="IPR011053">
    <property type="entry name" value="Single_hybrid_motif"/>
</dbReference>
<dbReference type="PROSITE" id="PS00189">
    <property type="entry name" value="LIPOYL"/>
    <property type="match status" value="1"/>
</dbReference>
<dbReference type="Pfam" id="PF00198">
    <property type="entry name" value="2-oxoacid_dh"/>
    <property type="match status" value="1"/>
</dbReference>
<organism evidence="12 13">
    <name type="scientific">Fluviicoccus keumensis</name>
    <dbReference type="NCBI Taxonomy" id="1435465"/>
    <lineage>
        <taxon>Bacteria</taxon>
        <taxon>Pseudomonadati</taxon>
        <taxon>Pseudomonadota</taxon>
        <taxon>Gammaproteobacteria</taxon>
        <taxon>Moraxellales</taxon>
        <taxon>Moraxellaceae</taxon>
        <taxon>Fluviicoccus</taxon>
    </lineage>
</organism>
<dbReference type="GO" id="GO:0004742">
    <property type="term" value="F:dihydrolipoyllysine-residue acetyltransferase activity"/>
    <property type="evidence" value="ECO:0007669"/>
    <property type="project" value="UniProtKB-UniRule"/>
</dbReference>
<evidence type="ECO:0000256" key="5">
    <source>
        <dbReference type="ARBA" id="ARBA00022823"/>
    </source>
</evidence>
<dbReference type="Gene3D" id="2.40.50.100">
    <property type="match status" value="1"/>
</dbReference>
<dbReference type="PANTHER" id="PTHR43178:SF2">
    <property type="entry name" value="DIHYDROLIPOYLLYSINE-RESIDUE ACETYLTRANSFERASE COMPONENT OF PYRUVATE DEHYDROGENASE COMPLEX"/>
    <property type="match status" value="1"/>
</dbReference>
<evidence type="ECO:0000256" key="6">
    <source>
        <dbReference type="ARBA" id="ARBA00023315"/>
    </source>
</evidence>
<comment type="similarity">
    <text evidence="1 9">Belongs to the 2-oxoacid dehydrogenase family.</text>
</comment>
<dbReference type="GO" id="GO:0006086">
    <property type="term" value="P:pyruvate decarboxylation to acetyl-CoA"/>
    <property type="evidence" value="ECO:0007669"/>
    <property type="project" value="UniProtKB-UniRule"/>
</dbReference>
<dbReference type="SUPFAM" id="SSF47005">
    <property type="entry name" value="Peripheral subunit-binding domain of 2-oxo acid dehydrogenase complex"/>
    <property type="match status" value="1"/>
</dbReference>
<dbReference type="InterPro" id="IPR036625">
    <property type="entry name" value="E3-bd_dom_sf"/>
</dbReference>
<dbReference type="RefSeq" id="WP_130414984.1">
    <property type="nucleotide sequence ID" value="NZ_SHKX01000015.1"/>
</dbReference>
<dbReference type="PROSITE" id="PS50968">
    <property type="entry name" value="BIOTINYL_LIPOYL"/>
    <property type="match status" value="1"/>
</dbReference>
<dbReference type="InterPro" id="IPR001078">
    <property type="entry name" value="2-oxoacid_DH_actylTfrase"/>
</dbReference>
<evidence type="ECO:0000256" key="3">
    <source>
        <dbReference type="ARBA" id="ARBA00022679"/>
    </source>
</evidence>
<comment type="subunit">
    <text evidence="2 9">Forms a 24-polypeptide structural core with octahedral symmetry.</text>
</comment>
<evidence type="ECO:0000259" key="10">
    <source>
        <dbReference type="PROSITE" id="PS50968"/>
    </source>
</evidence>
<keyword evidence="3 9" id="KW-0808">Transferase</keyword>
<dbReference type="InterPro" id="IPR006256">
    <property type="entry name" value="AcTrfase_Pyrv_DH_cplx"/>
</dbReference>
<evidence type="ECO:0000256" key="9">
    <source>
        <dbReference type="RuleBase" id="RU361137"/>
    </source>
</evidence>
<dbReference type="InterPro" id="IPR023213">
    <property type="entry name" value="CAT-like_dom_sf"/>
</dbReference>
<evidence type="ECO:0000256" key="8">
    <source>
        <dbReference type="ARBA" id="ARBA00048370"/>
    </source>
</evidence>
<feature type="domain" description="Peripheral subunit-binding (PSBD)" evidence="11">
    <location>
        <begin position="140"/>
        <end position="177"/>
    </location>
</feature>
<dbReference type="Pfam" id="PF02817">
    <property type="entry name" value="E3_binding"/>
    <property type="match status" value="1"/>
</dbReference>
<dbReference type="Pfam" id="PF00364">
    <property type="entry name" value="Biotin_lipoyl"/>
    <property type="match status" value="1"/>
</dbReference>
<dbReference type="Proteomes" id="UP000292423">
    <property type="component" value="Unassembled WGS sequence"/>
</dbReference>
<reference evidence="12 13" key="1">
    <citation type="submission" date="2019-02" db="EMBL/GenBank/DDBJ databases">
        <title>Genomic Encyclopedia of Type Strains, Phase IV (KMG-IV): sequencing the most valuable type-strain genomes for metagenomic binning, comparative biology and taxonomic classification.</title>
        <authorList>
            <person name="Goeker M."/>
        </authorList>
    </citation>
    <scope>NUCLEOTIDE SEQUENCE [LARGE SCALE GENOMIC DNA]</scope>
    <source>
        <strain evidence="12 13">DSM 105135</strain>
    </source>
</reference>
<feature type="domain" description="Lipoyl-binding" evidence="10">
    <location>
        <begin position="2"/>
        <end position="75"/>
    </location>
</feature>
<proteinExistence type="inferred from homology"/>
<sequence length="441" mass="46629">MLQVVKAPDPGADKAEVIEILVKPGQSVSKEMSLLVLESAKATMEVPCPVDGVVKEVLIRLGDPVTEGTPLFSVEVAGVEAVAMASQTPAASEPEPSGPVFTPAPEKPVELPAAIVNPAPVTTAAAPSQSLSVAPASLVHCGPAVRRLARELGVDLGRVEASGPKGRILKEDVFSWVKQSLSAAKAVATPAPASAGSGLPVLPEIDFSRWGEIEKQPLTRIQALSAANLHRAWVNIPHVTQFDEADITELEAFRKDQKDALKKQGVNLTVLAFLVRACARLLQEFPRFNASLAVDGQTLILKKYVHVGVAVDTPNGLVVPVIRNADSKSVREIALELGELSAKARDKKLSPAEMQGGTFSISSLGGIGGTAFTPIVNWPEVAILGVSRSALKPVWQGSGFEPRLMLPLSLSYDHRVIDGAEAARFTTRLAAVLSDIRILLL</sequence>
<evidence type="ECO:0000256" key="1">
    <source>
        <dbReference type="ARBA" id="ARBA00007317"/>
    </source>
</evidence>
<dbReference type="FunFam" id="3.30.559.10:FF:000004">
    <property type="entry name" value="Acetyltransferase component of pyruvate dehydrogenase complex"/>
    <property type="match status" value="1"/>
</dbReference>
<dbReference type="SUPFAM" id="SSF51230">
    <property type="entry name" value="Single hybrid motif"/>
    <property type="match status" value="1"/>
</dbReference>
<dbReference type="Gene3D" id="4.10.320.10">
    <property type="entry name" value="E3-binding domain"/>
    <property type="match status" value="1"/>
</dbReference>
<dbReference type="GO" id="GO:0045254">
    <property type="term" value="C:pyruvate dehydrogenase complex"/>
    <property type="evidence" value="ECO:0007669"/>
    <property type="project" value="UniProtKB-UniRule"/>
</dbReference>
<dbReference type="PROSITE" id="PS51826">
    <property type="entry name" value="PSBD"/>
    <property type="match status" value="1"/>
</dbReference>